<evidence type="ECO:0000313" key="10">
    <source>
        <dbReference type="Proteomes" id="UP001642483"/>
    </source>
</evidence>
<name>A0ABP0EVN0_CLALP</name>
<keyword evidence="3" id="KW-0963">Cytoplasm</keyword>
<dbReference type="SUPFAM" id="SSF69695">
    <property type="entry name" value="SRP19"/>
    <property type="match status" value="1"/>
</dbReference>
<organism evidence="9 10">
    <name type="scientific">Clavelina lepadiformis</name>
    <name type="common">Light-bulb sea squirt</name>
    <name type="synonym">Ascidia lepadiformis</name>
    <dbReference type="NCBI Taxonomy" id="159417"/>
    <lineage>
        <taxon>Eukaryota</taxon>
        <taxon>Metazoa</taxon>
        <taxon>Chordata</taxon>
        <taxon>Tunicata</taxon>
        <taxon>Ascidiacea</taxon>
        <taxon>Aplousobranchia</taxon>
        <taxon>Clavelinidae</taxon>
        <taxon>Clavelina</taxon>
    </lineage>
</organism>
<gene>
    <name evidence="9" type="ORF">CVLEPA_LOCUS520</name>
</gene>
<evidence type="ECO:0000313" key="9">
    <source>
        <dbReference type="EMBL" id="CAK8671459.1"/>
    </source>
</evidence>
<dbReference type="Pfam" id="PF01922">
    <property type="entry name" value="SRP19"/>
    <property type="match status" value="1"/>
</dbReference>
<dbReference type="PANTHER" id="PTHR17453:SF0">
    <property type="entry name" value="SIGNAL RECOGNITION PARTICLE 19 KDA PROTEIN"/>
    <property type="match status" value="1"/>
</dbReference>
<dbReference type="InterPro" id="IPR036521">
    <property type="entry name" value="SRP19-like_sf"/>
</dbReference>
<evidence type="ECO:0000256" key="3">
    <source>
        <dbReference type="ARBA" id="ARBA00022490"/>
    </source>
</evidence>
<evidence type="ECO:0000256" key="6">
    <source>
        <dbReference type="ARBA" id="ARBA00033772"/>
    </source>
</evidence>
<comment type="similarity">
    <text evidence="2">Belongs to the SRP19 family.</text>
</comment>
<comment type="caution">
    <text evidence="9">The sequence shown here is derived from an EMBL/GenBank/DDBJ whole genome shotgun (WGS) entry which is preliminary data.</text>
</comment>
<evidence type="ECO:0000256" key="7">
    <source>
        <dbReference type="ARBA" id="ARBA00045518"/>
    </source>
</evidence>
<reference evidence="9 10" key="1">
    <citation type="submission" date="2024-02" db="EMBL/GenBank/DDBJ databases">
        <authorList>
            <person name="Daric V."/>
            <person name="Darras S."/>
        </authorList>
    </citation>
    <scope>NUCLEOTIDE SEQUENCE [LARGE SCALE GENOMIC DNA]</scope>
</reference>
<keyword evidence="10" id="KW-1185">Reference proteome</keyword>
<evidence type="ECO:0000256" key="1">
    <source>
        <dbReference type="ARBA" id="ARBA00004496"/>
    </source>
</evidence>
<comment type="function">
    <text evidence="7">Component of the signal recognition particle (SRP) complex, a ribonucleoprotein complex that mediates the cotranslational targeting of secretory and membrane proteins to the endoplasmic reticulum (ER). Binds directly to 7SL RNA. Mediates binding of SRP54 to the SRP complex.</text>
</comment>
<evidence type="ECO:0000256" key="4">
    <source>
        <dbReference type="ARBA" id="ARBA00023135"/>
    </source>
</evidence>
<protein>
    <recommendedName>
        <fullName evidence="6">Signal recognition particle 19 kDa protein</fullName>
    </recommendedName>
</protein>
<dbReference type="Gene3D" id="3.30.56.30">
    <property type="entry name" value="Signal recognition particle, SRP19-like subunit"/>
    <property type="match status" value="1"/>
</dbReference>
<evidence type="ECO:0000256" key="5">
    <source>
        <dbReference type="ARBA" id="ARBA00023274"/>
    </source>
</evidence>
<evidence type="ECO:0000256" key="2">
    <source>
        <dbReference type="ARBA" id="ARBA00008910"/>
    </source>
</evidence>
<comment type="subcellular location">
    <subcellularLocation>
        <location evidence="1">Cytoplasm</location>
    </subcellularLocation>
</comment>
<keyword evidence="5" id="KW-0687">Ribonucleoprotein</keyword>
<dbReference type="InterPro" id="IPR002778">
    <property type="entry name" value="Signal_recog_particle_SRP19"/>
</dbReference>
<evidence type="ECO:0000256" key="8">
    <source>
        <dbReference type="SAM" id="MobiDB-lite"/>
    </source>
</evidence>
<feature type="region of interest" description="Disordered" evidence="8">
    <location>
        <begin position="112"/>
        <end position="138"/>
    </location>
</feature>
<proteinExistence type="inferred from homology"/>
<sequence>MAAVALSNTERFLCIYPAYLNSKKTIGEGRRVPKNKGCDNPTTNEIKDVCTALGLKPIVENKLYPRELYRGDVTFRGRVRVQLKEEDGSLIDERFPTKKALLLHVGGMIPKLKTRTQKGGSSGDGGQAQSKQKKKKRR</sequence>
<accession>A0ABP0EVN0</accession>
<dbReference type="Proteomes" id="UP001642483">
    <property type="component" value="Unassembled WGS sequence"/>
</dbReference>
<dbReference type="PANTHER" id="PTHR17453">
    <property type="entry name" value="SIGNAL RECOGNITION PARTICLE 19 KD PROTEIN"/>
    <property type="match status" value="1"/>
</dbReference>
<keyword evidence="4" id="KW-0733">Signal recognition particle</keyword>
<dbReference type="EMBL" id="CAWYQH010000001">
    <property type="protein sequence ID" value="CAK8671459.1"/>
    <property type="molecule type" value="Genomic_DNA"/>
</dbReference>